<dbReference type="InterPro" id="IPR016181">
    <property type="entry name" value="Acyl_CoA_acyltransferase"/>
</dbReference>
<dbReference type="RefSeq" id="WP_018384050.1">
    <property type="nucleotide sequence ID" value="NZ_LLZU01000036.1"/>
</dbReference>
<feature type="domain" description="N-acetyltransferase" evidence="1">
    <location>
        <begin position="1"/>
        <end position="170"/>
    </location>
</feature>
<organism evidence="2 3">
    <name type="scientific">Wenjunlia vitaminophila</name>
    <name type="common">Streptomyces vitaminophilus</name>
    <dbReference type="NCBI Taxonomy" id="76728"/>
    <lineage>
        <taxon>Bacteria</taxon>
        <taxon>Bacillati</taxon>
        <taxon>Actinomycetota</taxon>
        <taxon>Actinomycetes</taxon>
        <taxon>Kitasatosporales</taxon>
        <taxon>Streptomycetaceae</taxon>
        <taxon>Wenjunlia</taxon>
    </lineage>
</organism>
<evidence type="ECO:0000259" key="1">
    <source>
        <dbReference type="PROSITE" id="PS51186"/>
    </source>
</evidence>
<dbReference type="SUPFAM" id="SSF55729">
    <property type="entry name" value="Acyl-CoA N-acyltransferases (Nat)"/>
    <property type="match status" value="1"/>
</dbReference>
<name>A0A0T6LN71_WENVI</name>
<dbReference type="Proteomes" id="UP000050867">
    <property type="component" value="Unassembled WGS sequence"/>
</dbReference>
<keyword evidence="2" id="KW-0808">Transferase</keyword>
<dbReference type="PROSITE" id="PS51186">
    <property type="entry name" value="GNAT"/>
    <property type="match status" value="1"/>
</dbReference>
<sequence>MIIVNATPADLDLLVSFRTEAAEWLGALGVDQWRKPYPRELLLASIEAGTVFLVSDGDQVAGTVTLDQEDLEPGAWTDEELKEPALYVHKLAVRRAHSGRNLGGRVLDWAGDRAACAGAHWLRLDAWTNNRKLQGYYLKQGFQHVRTVTGGDAVNGGPRVSGWLAQRPAHRVAHGFDDHTQRPQMVI</sequence>
<dbReference type="EMBL" id="LLZU01000036">
    <property type="protein sequence ID" value="KRV47534.1"/>
    <property type="molecule type" value="Genomic_DNA"/>
</dbReference>
<dbReference type="Gene3D" id="3.40.630.30">
    <property type="match status" value="1"/>
</dbReference>
<evidence type="ECO:0000313" key="3">
    <source>
        <dbReference type="Proteomes" id="UP000050867"/>
    </source>
</evidence>
<evidence type="ECO:0000313" key="2">
    <source>
        <dbReference type="EMBL" id="KRV47534.1"/>
    </source>
</evidence>
<reference evidence="2 3" key="1">
    <citation type="submission" date="2015-10" db="EMBL/GenBank/DDBJ databases">
        <title>Draft genome sequence of pyrrolomycin-producing Streptomyces vitaminophilus.</title>
        <authorList>
            <person name="Graham D.E."/>
            <person name="Mahan K.M."/>
            <person name="Klingeman D.M."/>
            <person name="Hettich R.L."/>
            <person name="Parry R.J."/>
        </authorList>
    </citation>
    <scope>NUCLEOTIDE SEQUENCE [LARGE SCALE GENOMIC DNA]</scope>
    <source>
        <strain evidence="2 3">ATCC 31673</strain>
    </source>
</reference>
<keyword evidence="3" id="KW-1185">Reference proteome</keyword>
<dbReference type="CDD" id="cd04301">
    <property type="entry name" value="NAT_SF"/>
    <property type="match status" value="1"/>
</dbReference>
<dbReference type="STRING" id="76728.AQ490_06455"/>
<proteinExistence type="predicted"/>
<accession>A0A0T6LN71</accession>
<dbReference type="InterPro" id="IPR000182">
    <property type="entry name" value="GNAT_dom"/>
</dbReference>
<dbReference type="Pfam" id="PF00583">
    <property type="entry name" value="Acetyltransf_1"/>
    <property type="match status" value="1"/>
</dbReference>
<dbReference type="AlphaFoldDB" id="A0A0T6LN71"/>
<comment type="caution">
    <text evidence="2">The sequence shown here is derived from an EMBL/GenBank/DDBJ whole genome shotgun (WGS) entry which is preliminary data.</text>
</comment>
<dbReference type="GO" id="GO:0016747">
    <property type="term" value="F:acyltransferase activity, transferring groups other than amino-acyl groups"/>
    <property type="evidence" value="ECO:0007669"/>
    <property type="project" value="InterPro"/>
</dbReference>
<gene>
    <name evidence="2" type="ORF">AQ490_06455</name>
</gene>
<dbReference type="eggNOG" id="COG0456">
    <property type="taxonomic scope" value="Bacteria"/>
</dbReference>
<dbReference type="OrthoDB" id="4095657at2"/>
<protein>
    <submittedName>
        <fullName evidence="2">GNAT family acetyltransferase</fullName>
    </submittedName>
</protein>